<dbReference type="Proteomes" id="UP001454036">
    <property type="component" value="Unassembled WGS sequence"/>
</dbReference>
<evidence type="ECO:0000256" key="1">
    <source>
        <dbReference type="SAM" id="Coils"/>
    </source>
</evidence>
<protein>
    <recommendedName>
        <fullName evidence="3">Putative plant transposon protein domain-containing protein</fullName>
    </recommendedName>
</protein>
<dbReference type="AlphaFoldDB" id="A0AAV3PJ17"/>
<gene>
    <name evidence="4" type="ORF">LIER_10336</name>
</gene>
<keyword evidence="5" id="KW-1185">Reference proteome</keyword>
<dbReference type="Pfam" id="PF20167">
    <property type="entry name" value="Transposase_32"/>
    <property type="match status" value="1"/>
</dbReference>
<evidence type="ECO:0000259" key="3">
    <source>
        <dbReference type="Pfam" id="PF20167"/>
    </source>
</evidence>
<proteinExistence type="predicted"/>
<feature type="compositionally biased region" description="Basic residues" evidence="2">
    <location>
        <begin position="1"/>
        <end position="14"/>
    </location>
</feature>
<organism evidence="4 5">
    <name type="scientific">Lithospermum erythrorhizon</name>
    <name type="common">Purple gromwell</name>
    <name type="synonym">Lithospermum officinale var. erythrorhizon</name>
    <dbReference type="NCBI Taxonomy" id="34254"/>
    <lineage>
        <taxon>Eukaryota</taxon>
        <taxon>Viridiplantae</taxon>
        <taxon>Streptophyta</taxon>
        <taxon>Embryophyta</taxon>
        <taxon>Tracheophyta</taxon>
        <taxon>Spermatophyta</taxon>
        <taxon>Magnoliopsida</taxon>
        <taxon>eudicotyledons</taxon>
        <taxon>Gunneridae</taxon>
        <taxon>Pentapetalae</taxon>
        <taxon>asterids</taxon>
        <taxon>lamiids</taxon>
        <taxon>Boraginales</taxon>
        <taxon>Boraginaceae</taxon>
        <taxon>Boraginoideae</taxon>
        <taxon>Lithospermeae</taxon>
        <taxon>Lithospermum</taxon>
    </lineage>
</organism>
<evidence type="ECO:0000313" key="4">
    <source>
        <dbReference type="EMBL" id="GAA0151660.1"/>
    </source>
</evidence>
<evidence type="ECO:0000313" key="5">
    <source>
        <dbReference type="Proteomes" id="UP001454036"/>
    </source>
</evidence>
<feature type="compositionally biased region" description="Basic residues" evidence="2">
    <location>
        <begin position="237"/>
        <end position="246"/>
    </location>
</feature>
<feature type="compositionally biased region" description="Basic residues" evidence="2">
    <location>
        <begin position="193"/>
        <end position="204"/>
    </location>
</feature>
<feature type="compositionally biased region" description="Basic and acidic residues" evidence="2">
    <location>
        <begin position="227"/>
        <end position="236"/>
    </location>
</feature>
<dbReference type="EMBL" id="BAABME010001831">
    <property type="protein sequence ID" value="GAA0151660.1"/>
    <property type="molecule type" value="Genomic_DNA"/>
</dbReference>
<dbReference type="InterPro" id="IPR046796">
    <property type="entry name" value="Transposase_32_dom"/>
</dbReference>
<evidence type="ECO:0000256" key="2">
    <source>
        <dbReference type="SAM" id="MobiDB-lite"/>
    </source>
</evidence>
<reference evidence="4 5" key="1">
    <citation type="submission" date="2024-01" db="EMBL/GenBank/DDBJ databases">
        <title>The complete chloroplast genome sequence of Lithospermum erythrorhizon: insights into the phylogenetic relationship among Boraginaceae species and the maternal lineages of purple gromwells.</title>
        <authorList>
            <person name="Okada T."/>
            <person name="Watanabe K."/>
        </authorList>
    </citation>
    <scope>NUCLEOTIDE SEQUENCE [LARGE SCALE GENOMIC DNA]</scope>
</reference>
<feature type="region of interest" description="Disordered" evidence="2">
    <location>
        <begin position="1"/>
        <end position="23"/>
    </location>
</feature>
<feature type="domain" description="Putative plant transposon protein" evidence="3">
    <location>
        <begin position="342"/>
        <end position="508"/>
    </location>
</feature>
<feature type="region of interest" description="Disordered" evidence="2">
    <location>
        <begin position="193"/>
        <end position="254"/>
    </location>
</feature>
<accession>A0AAV3PJ17</accession>
<sequence length="610" mass="68687">MVKTRGGRAARNRNLRGQTSYGQPIPLQVIPHLNSQPTELLRLPWKENAEIEELNREHIEPIHLQQSDTNRGMNMHVPPTESTTGKNPNPKINFVEREESTETLINPTRGDKEGVYVDFESLEAENEVGEKEDGEFGRMSREGEAVIPSIKDTSCETRYKSARTHSFIEPTISEVLAGLKKTGVMTEKGVRLKRRLRKQRKKKTALGLGGEDVDNSMEPSEAVGLEEMERKAEEKKRIKKGKGKAKRPSEVHASGFASKKRRGVVISDPKSPVRRDRNKINNRRITKDVKEVPIDGVDSCSKEHEVVWKYVCARNILPERYLSEVTYNNQTNIDILQDAGLLSIMSNIEPHWPQLIREFMCNVSEKIADSASSMFHKVKLRGHVFKFSHSLINKHYGVHDEGITGATLKLGDIVGELIRKAFTAWPSKGQLQASSLSLKYAVLHKVSIANLVPISNNTNVSEAVGRVLYVMGSDQHLNIGKVIFEQIVDHSRTGAKLKPIGFPSLICSMLITRYPHVLKKGDGLGEDVKSLTISDKLMKRKDVIDVEFNVANQTEPIPKGEAAEMLIKAYKEEQLRLEAEIQAKKVRLSELQAKIQALKTSWPKFRPRKS</sequence>
<comment type="caution">
    <text evidence="4">The sequence shown here is derived from an EMBL/GenBank/DDBJ whole genome shotgun (WGS) entry which is preliminary data.</text>
</comment>
<name>A0AAV3PJ17_LITER</name>
<feature type="coiled-coil region" evidence="1">
    <location>
        <begin position="567"/>
        <end position="601"/>
    </location>
</feature>
<keyword evidence="1" id="KW-0175">Coiled coil</keyword>